<dbReference type="WBParaSite" id="nRc.2.0.1.t18937-RA">
    <property type="protein sequence ID" value="nRc.2.0.1.t18937-RA"/>
    <property type="gene ID" value="nRc.2.0.1.g18937"/>
</dbReference>
<keyword evidence="1" id="KW-1185">Reference proteome</keyword>
<reference evidence="2" key="1">
    <citation type="submission" date="2022-11" db="UniProtKB">
        <authorList>
            <consortium name="WormBaseParasite"/>
        </authorList>
    </citation>
    <scope>IDENTIFICATION</scope>
</reference>
<name>A0A915IZT0_ROMCU</name>
<sequence length="92" mass="11011">MMIMIAKKIDMYQHEHPSNLKDWQKKLEWASALKRDQLGKELIESQQPARADSKRMIDELSTSEHAKMASNQQQQRRIVREYKIPNWQFGKQ</sequence>
<protein>
    <submittedName>
        <fullName evidence="2">Uncharacterized protein</fullName>
    </submittedName>
</protein>
<proteinExistence type="predicted"/>
<evidence type="ECO:0000313" key="1">
    <source>
        <dbReference type="Proteomes" id="UP000887565"/>
    </source>
</evidence>
<dbReference type="Proteomes" id="UP000887565">
    <property type="component" value="Unplaced"/>
</dbReference>
<accession>A0A915IZT0</accession>
<dbReference type="AlphaFoldDB" id="A0A915IZT0"/>
<organism evidence="1 2">
    <name type="scientific">Romanomermis culicivorax</name>
    <name type="common">Nematode worm</name>
    <dbReference type="NCBI Taxonomy" id="13658"/>
    <lineage>
        <taxon>Eukaryota</taxon>
        <taxon>Metazoa</taxon>
        <taxon>Ecdysozoa</taxon>
        <taxon>Nematoda</taxon>
        <taxon>Enoplea</taxon>
        <taxon>Dorylaimia</taxon>
        <taxon>Mermithida</taxon>
        <taxon>Mermithoidea</taxon>
        <taxon>Mermithidae</taxon>
        <taxon>Romanomermis</taxon>
    </lineage>
</organism>
<evidence type="ECO:0000313" key="2">
    <source>
        <dbReference type="WBParaSite" id="nRc.2.0.1.t18937-RA"/>
    </source>
</evidence>